<accession>A6GEN6</accession>
<dbReference type="PANTHER" id="PTHR21621">
    <property type="entry name" value="RIBOSOMAL PROTEIN S6 MODIFICATION PROTEIN"/>
    <property type="match status" value="1"/>
</dbReference>
<dbReference type="Gene3D" id="3.30.470.20">
    <property type="entry name" value="ATP-grasp fold, B domain"/>
    <property type="match status" value="2"/>
</dbReference>
<dbReference type="SUPFAM" id="SSF56059">
    <property type="entry name" value="Glutathione synthetase ATP-binding domain-like"/>
    <property type="match status" value="1"/>
</dbReference>
<dbReference type="GO" id="GO:0009432">
    <property type="term" value="P:SOS response"/>
    <property type="evidence" value="ECO:0007669"/>
    <property type="project" value="TreeGrafter"/>
</dbReference>
<dbReference type="GO" id="GO:0005737">
    <property type="term" value="C:cytoplasm"/>
    <property type="evidence" value="ECO:0007669"/>
    <property type="project" value="TreeGrafter"/>
</dbReference>
<keyword evidence="4" id="KW-1185">Reference proteome</keyword>
<dbReference type="PROSITE" id="PS50975">
    <property type="entry name" value="ATP_GRASP"/>
    <property type="match status" value="1"/>
</dbReference>
<dbReference type="eggNOG" id="COG0189">
    <property type="taxonomic scope" value="Bacteria"/>
</dbReference>
<reference evidence="3 4" key="1">
    <citation type="submission" date="2007-06" db="EMBL/GenBank/DDBJ databases">
        <authorList>
            <person name="Shimkets L."/>
            <person name="Ferriera S."/>
            <person name="Johnson J."/>
            <person name="Kravitz S."/>
            <person name="Beeson K."/>
            <person name="Sutton G."/>
            <person name="Rogers Y.-H."/>
            <person name="Friedman R."/>
            <person name="Frazier M."/>
            <person name="Venter J.C."/>
        </authorList>
    </citation>
    <scope>NUCLEOTIDE SEQUENCE [LARGE SCALE GENOMIC DNA]</scope>
    <source>
        <strain evidence="3 4">SIR-1</strain>
    </source>
</reference>
<keyword evidence="1" id="KW-0547">Nucleotide-binding</keyword>
<dbReference type="GO" id="GO:0046872">
    <property type="term" value="F:metal ion binding"/>
    <property type="evidence" value="ECO:0007669"/>
    <property type="project" value="InterPro"/>
</dbReference>
<dbReference type="EMBL" id="ABCS01000084">
    <property type="protein sequence ID" value="EDM75682.1"/>
    <property type="molecule type" value="Genomic_DNA"/>
</dbReference>
<proteinExistence type="predicted"/>
<evidence type="ECO:0000256" key="1">
    <source>
        <dbReference type="PROSITE-ProRule" id="PRU00409"/>
    </source>
</evidence>
<evidence type="ECO:0000313" key="4">
    <source>
        <dbReference type="Proteomes" id="UP000005801"/>
    </source>
</evidence>
<dbReference type="STRING" id="391625.PPSIR1_15800"/>
<feature type="domain" description="ATP-grasp" evidence="2">
    <location>
        <begin position="74"/>
        <end position="340"/>
    </location>
</feature>
<organism evidence="3 4">
    <name type="scientific">Plesiocystis pacifica SIR-1</name>
    <dbReference type="NCBI Taxonomy" id="391625"/>
    <lineage>
        <taxon>Bacteria</taxon>
        <taxon>Pseudomonadati</taxon>
        <taxon>Myxococcota</taxon>
        <taxon>Polyangia</taxon>
        <taxon>Nannocystales</taxon>
        <taxon>Nannocystaceae</taxon>
        <taxon>Plesiocystis</taxon>
    </lineage>
</organism>
<evidence type="ECO:0000313" key="3">
    <source>
        <dbReference type="EMBL" id="EDM75682.1"/>
    </source>
</evidence>
<sequence>MADSAGRPWSRTNQLTLAAAERLGVEVRGLGSEHSDFFMVLRAPGRPEVLISKTRSPFLTQVAQTLSNNKFLSRERLASRGVPVVPQRLFDEGWDPRSVDGARAAAKEWLEAHGELVLKPNGGNRGVGVVSGVRDRSGFEAAYAFARALDRDEEVVAEPYLPGVNVRVAVVGGRALAAAIVQRPALIGDGARDCAALLAELDADPRRATWERRELLPLDRFDPEMVAERLAASGRVAEDVLAPGERVELSFEEAEVVDCTDTLHPGWRRCAEQAAAALGVDVGGVDLRGLPEALFEAGPVPGAHAACVLEVNVLPALHLHALPTRGQPRPVFEAFVRYCVQLPGAPAPCASIEL</sequence>
<dbReference type="GO" id="GO:0005524">
    <property type="term" value="F:ATP binding"/>
    <property type="evidence" value="ECO:0007669"/>
    <property type="project" value="UniProtKB-UniRule"/>
</dbReference>
<dbReference type="OrthoDB" id="9803907at2"/>
<protein>
    <recommendedName>
        <fullName evidence="2">ATP-grasp domain-containing protein</fullName>
    </recommendedName>
</protein>
<dbReference type="PANTHER" id="PTHR21621:SF0">
    <property type="entry name" value="BETA-CITRYLGLUTAMATE SYNTHASE B-RELATED"/>
    <property type="match status" value="1"/>
</dbReference>
<dbReference type="AlphaFoldDB" id="A6GEN6"/>
<evidence type="ECO:0000259" key="2">
    <source>
        <dbReference type="PROSITE" id="PS50975"/>
    </source>
</evidence>
<comment type="caution">
    <text evidence="3">The sequence shown here is derived from an EMBL/GenBank/DDBJ whole genome shotgun (WGS) entry which is preliminary data.</text>
</comment>
<keyword evidence="1" id="KW-0067">ATP-binding</keyword>
<dbReference type="InterPro" id="IPR011761">
    <property type="entry name" value="ATP-grasp"/>
</dbReference>
<dbReference type="Proteomes" id="UP000005801">
    <property type="component" value="Unassembled WGS sequence"/>
</dbReference>
<name>A6GEN6_9BACT</name>
<dbReference type="GO" id="GO:0018169">
    <property type="term" value="F:ribosomal S6-glutamic acid ligase activity"/>
    <property type="evidence" value="ECO:0007669"/>
    <property type="project" value="TreeGrafter"/>
</dbReference>
<dbReference type="RefSeq" id="WP_006975176.1">
    <property type="nucleotide sequence ID" value="NZ_ABCS01000084.1"/>
</dbReference>
<gene>
    <name evidence="3" type="ORF">PPSIR1_15800</name>
</gene>